<dbReference type="AlphaFoldDB" id="A0A8J2VV48"/>
<evidence type="ECO:0000313" key="2">
    <source>
        <dbReference type="Proteomes" id="UP000789524"/>
    </source>
</evidence>
<name>A0A8J2VV48_9NEOP</name>
<dbReference type="Proteomes" id="UP000789524">
    <property type="component" value="Unassembled WGS sequence"/>
</dbReference>
<reference evidence="1" key="1">
    <citation type="submission" date="2021-09" db="EMBL/GenBank/DDBJ databases">
        <authorList>
            <person name="Martin H S."/>
        </authorList>
    </citation>
    <scope>NUCLEOTIDE SEQUENCE</scope>
</reference>
<dbReference type="EMBL" id="CAKASE010000057">
    <property type="protein sequence ID" value="CAG9566451.1"/>
    <property type="molecule type" value="Genomic_DNA"/>
</dbReference>
<proteinExistence type="predicted"/>
<organism evidence="1 2">
    <name type="scientific">Danaus chrysippus</name>
    <name type="common">African queen</name>
    <dbReference type="NCBI Taxonomy" id="151541"/>
    <lineage>
        <taxon>Eukaryota</taxon>
        <taxon>Metazoa</taxon>
        <taxon>Ecdysozoa</taxon>
        <taxon>Arthropoda</taxon>
        <taxon>Hexapoda</taxon>
        <taxon>Insecta</taxon>
        <taxon>Pterygota</taxon>
        <taxon>Neoptera</taxon>
        <taxon>Endopterygota</taxon>
        <taxon>Lepidoptera</taxon>
        <taxon>Glossata</taxon>
        <taxon>Ditrysia</taxon>
        <taxon>Papilionoidea</taxon>
        <taxon>Nymphalidae</taxon>
        <taxon>Danainae</taxon>
        <taxon>Danaini</taxon>
        <taxon>Danaina</taxon>
        <taxon>Danaus</taxon>
        <taxon>Anosia</taxon>
    </lineage>
</organism>
<keyword evidence="2" id="KW-1185">Reference proteome</keyword>
<gene>
    <name evidence="1" type="ORF">DCHRY22_LOCUS7090</name>
</gene>
<comment type="caution">
    <text evidence="1">The sequence shown here is derived from an EMBL/GenBank/DDBJ whole genome shotgun (WGS) entry which is preliminary data.</text>
</comment>
<evidence type="ECO:0000313" key="1">
    <source>
        <dbReference type="EMBL" id="CAG9566451.1"/>
    </source>
</evidence>
<sequence length="107" mass="11861">MTGCDSINVDVFGEFLREGLWGRGVIVHPCLRYRSPTGQRQPAHPLHPLVSIGLVLLVKASPVSIEALTREVLAKQSDYTRIMSGNAQWNKTSFTELQVYSFESTGV</sequence>
<protein>
    <submittedName>
        <fullName evidence="1">(African queen) hypothetical protein</fullName>
    </submittedName>
</protein>
<accession>A0A8J2VV48</accession>